<dbReference type="EMBL" id="JBBJCI010000083">
    <property type="protein sequence ID" value="KAK7249086.1"/>
    <property type="molecule type" value="Genomic_DNA"/>
</dbReference>
<gene>
    <name evidence="1" type="ORF">SO694_000442103</name>
</gene>
<dbReference type="Pfam" id="PF02567">
    <property type="entry name" value="PhzC-PhzF"/>
    <property type="match status" value="1"/>
</dbReference>
<dbReference type="PANTHER" id="PTHR13774:SF32">
    <property type="entry name" value="ANTISENSE-ENHANCING SEQUENCE 1"/>
    <property type="match status" value="1"/>
</dbReference>
<accession>A0ABR1G6Y6</accession>
<dbReference type="Gene3D" id="3.10.310.10">
    <property type="entry name" value="Diaminopimelate Epimerase, Chain A, domain 1"/>
    <property type="match status" value="2"/>
</dbReference>
<dbReference type="SUPFAM" id="SSF54506">
    <property type="entry name" value="Diaminopimelate epimerase-like"/>
    <property type="match status" value="1"/>
</dbReference>
<dbReference type="Proteomes" id="UP001363151">
    <property type="component" value="Unassembled WGS sequence"/>
</dbReference>
<evidence type="ECO:0000313" key="1">
    <source>
        <dbReference type="EMBL" id="KAK7249086.1"/>
    </source>
</evidence>
<proteinExistence type="predicted"/>
<dbReference type="PIRSF" id="PIRSF016184">
    <property type="entry name" value="PhzC_PhzF"/>
    <property type="match status" value="1"/>
</dbReference>
<name>A0ABR1G6Y6_AURAN</name>
<reference evidence="1 2" key="1">
    <citation type="submission" date="2024-03" db="EMBL/GenBank/DDBJ databases">
        <title>Aureococcus anophagefferens CCMP1851 and Kratosvirus quantuckense: Draft genome of a second virus-susceptible host strain in the model system.</title>
        <authorList>
            <person name="Chase E."/>
            <person name="Truchon A.R."/>
            <person name="Schepens W."/>
            <person name="Wilhelm S.W."/>
        </authorList>
    </citation>
    <scope>NUCLEOTIDE SEQUENCE [LARGE SCALE GENOMIC DNA]</scope>
    <source>
        <strain evidence="1 2">CCMP1851</strain>
    </source>
</reference>
<evidence type="ECO:0000313" key="2">
    <source>
        <dbReference type="Proteomes" id="UP001363151"/>
    </source>
</evidence>
<dbReference type="InterPro" id="IPR003719">
    <property type="entry name" value="Phenazine_PhzF-like"/>
</dbReference>
<organism evidence="1 2">
    <name type="scientific">Aureococcus anophagefferens</name>
    <name type="common">Harmful bloom alga</name>
    <dbReference type="NCBI Taxonomy" id="44056"/>
    <lineage>
        <taxon>Eukaryota</taxon>
        <taxon>Sar</taxon>
        <taxon>Stramenopiles</taxon>
        <taxon>Ochrophyta</taxon>
        <taxon>Pelagophyceae</taxon>
        <taxon>Pelagomonadales</taxon>
        <taxon>Pelagomonadaceae</taxon>
        <taxon>Aureococcus</taxon>
    </lineage>
</organism>
<dbReference type="NCBIfam" id="TIGR00654">
    <property type="entry name" value="PhzF_family"/>
    <property type="match status" value="1"/>
</dbReference>
<dbReference type="PANTHER" id="PTHR13774">
    <property type="entry name" value="PHENAZINE BIOSYNTHESIS PROTEIN"/>
    <property type="match status" value="1"/>
</dbReference>
<comment type="caution">
    <text evidence="1">The sequence shown here is derived from an EMBL/GenBank/DDBJ whole genome shotgun (WGS) entry which is preliminary data.</text>
</comment>
<sequence length="308" mass="32379">MIICATALRRAACAAPRQKRTIAYETLDVFTSSRFGGNPLAVVYDLEQRLTNIDMQHVAAEFGYSETTFVLPPKDPRNTARVRIFSPTAEMPFAGHPNVGVATSLAWRGQAFGARIKESVRLEEEAGIVPVEILRMLTAPEPFAVLEPSLPAAAVAACLGLDAADVDEARHPPLVATCGLPFIIANLDSLDALGRSRGAPDGFARALASGDLPEAGPRKVLCYVRGDDDTIRCRMHRSDGSEDAGTGSANCALVGLLASLAPDGTASAVISQGVEMGRPSELLGDATPTAVRIGGSCAPVMRGELLGW</sequence>
<protein>
    <submittedName>
        <fullName evidence="1">PhzF-like protein</fullName>
    </submittedName>
</protein>
<keyword evidence="2" id="KW-1185">Reference proteome</keyword>